<evidence type="ECO:0000256" key="2">
    <source>
        <dbReference type="ARBA" id="ARBA00022448"/>
    </source>
</evidence>
<evidence type="ECO:0000256" key="3">
    <source>
        <dbReference type="ARBA" id="ARBA00022452"/>
    </source>
</evidence>
<dbReference type="InterPro" id="IPR036942">
    <property type="entry name" value="Beta-barrel_TonB_sf"/>
</dbReference>
<keyword evidence="8 10" id="KW-0472">Membrane</keyword>
<evidence type="ECO:0000256" key="6">
    <source>
        <dbReference type="ARBA" id="ARBA00023065"/>
    </source>
</evidence>
<dbReference type="PROSITE" id="PS52016">
    <property type="entry name" value="TONB_DEPENDENT_REC_3"/>
    <property type="match status" value="1"/>
</dbReference>
<feature type="domain" description="TonB-dependent receptor plug" evidence="14">
    <location>
        <begin position="71"/>
        <end position="177"/>
    </location>
</feature>
<dbReference type="Pfam" id="PF07715">
    <property type="entry name" value="Plug"/>
    <property type="match status" value="1"/>
</dbReference>
<keyword evidence="3 10" id="KW-1134">Transmembrane beta strand</keyword>
<proteinExistence type="inferred from homology"/>
<evidence type="ECO:0000256" key="8">
    <source>
        <dbReference type="ARBA" id="ARBA00023136"/>
    </source>
</evidence>
<keyword evidence="9 10" id="KW-0998">Cell outer membrane</keyword>
<dbReference type="InterPro" id="IPR000531">
    <property type="entry name" value="Beta-barrel_TonB"/>
</dbReference>
<protein>
    <submittedName>
        <fullName evidence="15">Vitamin B12 transporter BtuB</fullName>
    </submittedName>
</protein>
<dbReference type="OrthoDB" id="9764669at2"/>
<keyword evidence="5 12" id="KW-0732">Signal</keyword>
<dbReference type="Gene3D" id="2.170.130.10">
    <property type="entry name" value="TonB-dependent receptor, plug domain"/>
    <property type="match status" value="1"/>
</dbReference>
<evidence type="ECO:0000313" key="16">
    <source>
        <dbReference type="Proteomes" id="UP000188169"/>
    </source>
</evidence>
<dbReference type="GO" id="GO:0015889">
    <property type="term" value="P:cobalamin transport"/>
    <property type="evidence" value="ECO:0007669"/>
    <property type="project" value="TreeGrafter"/>
</dbReference>
<dbReference type="GO" id="GO:0006811">
    <property type="term" value="P:monoatomic ion transport"/>
    <property type="evidence" value="ECO:0007669"/>
    <property type="project" value="UniProtKB-KW"/>
</dbReference>
<dbReference type="PANTHER" id="PTHR30069">
    <property type="entry name" value="TONB-DEPENDENT OUTER MEMBRANE RECEPTOR"/>
    <property type="match status" value="1"/>
</dbReference>
<dbReference type="Proteomes" id="UP000188169">
    <property type="component" value="Unassembled WGS sequence"/>
</dbReference>
<evidence type="ECO:0000259" key="14">
    <source>
        <dbReference type="Pfam" id="PF07715"/>
    </source>
</evidence>
<keyword evidence="7 11" id="KW-0798">TonB box</keyword>
<evidence type="ECO:0000256" key="7">
    <source>
        <dbReference type="ARBA" id="ARBA00023077"/>
    </source>
</evidence>
<sequence>MTTSYSTLYKSLIQASKKSHFNKGTWALMASALACVPAVAAETELATQDDMPVAYFPKITVTATRTPTAVNNTIAQTRVIDSEELNTYKGQSALDVIKRQPGFTYKQNGGMGTTSNFYLRGYDNKSILVLIDGVRYSSLSAGGASLNLLPADQIDRIEVLYGASGTSMYGADAVGGVIQIFTKGANVDESSFSVTAGAGNNDHYLYGASAQIRNDNGTSLSLSASHNETKGHNATLVGFLPNGKLANNTDDDGFKSDNYSLRLNQKINKDLDFSITGLYSESETEFDSGSSSAIGKDYTKSRQKNGAAQAFANWRYASNSNIKLTYGHSIDESDTPTEPSLFKTKQDQFSLVGQHQLPLGIGIYGAEYLSQKLDGYMNIYPEPDYIPTKFDYNPKDRKVTSGFLGYLMSYNNIDIQANVRHDNYSDFDDKTTYNLGVAYHFTPEFRSGINYAKGYRVPTFNDLYYPEYDNPDLSPETSNNYEAFLDYSTGLQSTRLTGYYNKVDNFILSEAPTYIPENIYKAKIKGVTLSSDWNIDNYLIGFSYDYQKAEDDSGKGNDGNYLPNRPKNKGTIYLGYQLPDLNIRAEYEYVDDFYGNIENTNKLDSYNLVNLSGNYQLTPALSMSARLNNVFNEKYVTSTGYSTDDGTNFFTSLTYTWK</sequence>
<dbReference type="InterPro" id="IPR039426">
    <property type="entry name" value="TonB-dep_rcpt-like"/>
</dbReference>
<keyword evidence="4 10" id="KW-0812">Transmembrane</keyword>
<evidence type="ECO:0000256" key="1">
    <source>
        <dbReference type="ARBA" id="ARBA00004571"/>
    </source>
</evidence>
<reference evidence="16" key="1">
    <citation type="submission" date="2017-02" db="EMBL/GenBank/DDBJ databases">
        <authorList>
            <person name="Mornico D."/>
        </authorList>
    </citation>
    <scope>NUCLEOTIDE SEQUENCE [LARGE SCALE GENOMIC DNA]</scope>
</reference>
<feature type="signal peptide" evidence="12">
    <location>
        <begin position="1"/>
        <end position="40"/>
    </location>
</feature>
<dbReference type="EMBL" id="FUGD01000163">
    <property type="protein sequence ID" value="SJM38440.1"/>
    <property type="molecule type" value="Genomic_DNA"/>
</dbReference>
<dbReference type="Pfam" id="PF00593">
    <property type="entry name" value="TonB_dep_Rec_b-barrel"/>
    <property type="match status" value="1"/>
</dbReference>
<evidence type="ECO:0000256" key="5">
    <source>
        <dbReference type="ARBA" id="ARBA00022729"/>
    </source>
</evidence>
<dbReference type="Gene3D" id="2.40.170.20">
    <property type="entry name" value="TonB-dependent receptor, beta-barrel domain"/>
    <property type="match status" value="1"/>
</dbReference>
<dbReference type="RefSeq" id="WP_077449783.1">
    <property type="nucleotide sequence ID" value="NZ_FUGD01000163.1"/>
</dbReference>
<organism evidence="15 16">
    <name type="scientific">Psychrobacter pasteurii</name>
    <dbReference type="NCBI Taxonomy" id="1945520"/>
    <lineage>
        <taxon>Bacteria</taxon>
        <taxon>Pseudomonadati</taxon>
        <taxon>Pseudomonadota</taxon>
        <taxon>Gammaproteobacteria</taxon>
        <taxon>Moraxellales</taxon>
        <taxon>Moraxellaceae</taxon>
        <taxon>Psychrobacter</taxon>
    </lineage>
</organism>
<evidence type="ECO:0000313" key="15">
    <source>
        <dbReference type="EMBL" id="SJM38440.1"/>
    </source>
</evidence>
<feature type="domain" description="TonB-dependent receptor-like beta-barrel" evidence="13">
    <location>
        <begin position="198"/>
        <end position="630"/>
    </location>
</feature>
<evidence type="ECO:0000256" key="4">
    <source>
        <dbReference type="ARBA" id="ARBA00022692"/>
    </source>
</evidence>
<dbReference type="PANTHER" id="PTHR30069:SF53">
    <property type="entry name" value="COLICIN I RECEPTOR-RELATED"/>
    <property type="match status" value="1"/>
</dbReference>
<dbReference type="AlphaFoldDB" id="A0A1R4EIY9"/>
<comment type="subcellular location">
    <subcellularLocation>
        <location evidence="1 10">Cell outer membrane</location>
        <topology evidence="1 10">Multi-pass membrane protein</topology>
    </subcellularLocation>
</comment>
<dbReference type="GO" id="GO:0009279">
    <property type="term" value="C:cell outer membrane"/>
    <property type="evidence" value="ECO:0007669"/>
    <property type="project" value="UniProtKB-SubCell"/>
</dbReference>
<dbReference type="SUPFAM" id="SSF56935">
    <property type="entry name" value="Porins"/>
    <property type="match status" value="1"/>
</dbReference>
<keyword evidence="16" id="KW-1185">Reference proteome</keyword>
<comment type="similarity">
    <text evidence="10 11">Belongs to the TonB-dependent receptor family.</text>
</comment>
<keyword evidence="6" id="KW-0406">Ion transport</keyword>
<dbReference type="STRING" id="1945520.A1019T_02432"/>
<evidence type="ECO:0000256" key="10">
    <source>
        <dbReference type="PROSITE-ProRule" id="PRU01360"/>
    </source>
</evidence>
<feature type="chain" id="PRO_5012593815" evidence="12">
    <location>
        <begin position="41"/>
        <end position="658"/>
    </location>
</feature>
<gene>
    <name evidence="15" type="primary">btuB</name>
    <name evidence="15" type="ORF">A1019T_02432</name>
</gene>
<dbReference type="CDD" id="cd01347">
    <property type="entry name" value="ligand_gated_channel"/>
    <property type="match status" value="1"/>
</dbReference>
<dbReference type="InterPro" id="IPR012910">
    <property type="entry name" value="Plug_dom"/>
</dbReference>
<evidence type="ECO:0000256" key="11">
    <source>
        <dbReference type="RuleBase" id="RU003357"/>
    </source>
</evidence>
<dbReference type="InterPro" id="IPR037066">
    <property type="entry name" value="Plug_dom_sf"/>
</dbReference>
<evidence type="ECO:0000259" key="13">
    <source>
        <dbReference type="Pfam" id="PF00593"/>
    </source>
</evidence>
<name>A0A1R4EIY9_9GAMM</name>
<evidence type="ECO:0000256" key="12">
    <source>
        <dbReference type="SAM" id="SignalP"/>
    </source>
</evidence>
<accession>A0A1R4EIY9</accession>
<keyword evidence="2 10" id="KW-0813">Transport</keyword>
<evidence type="ECO:0000256" key="9">
    <source>
        <dbReference type="ARBA" id="ARBA00023237"/>
    </source>
</evidence>